<dbReference type="OrthoDB" id="5397087at2759"/>
<dbReference type="EMBL" id="CAJVPL010001180">
    <property type="protein sequence ID" value="CAG8557368.1"/>
    <property type="molecule type" value="Genomic_DNA"/>
</dbReference>
<evidence type="ECO:0000313" key="2">
    <source>
        <dbReference type="EMBL" id="CAG8557368.1"/>
    </source>
</evidence>
<sequence>MTSLHKRNEERTHEENQERAFIAASHRGDRSLEARMESARKASEVHKKRTGKALKITEEDVRNEEMYREVEPEEDVKLQQYHHREVGTQGRGTTFNEARTK</sequence>
<protein>
    <submittedName>
        <fullName evidence="2">276_t:CDS:1</fullName>
    </submittedName>
</protein>
<accession>A0A9N9FTY8</accession>
<comment type="caution">
    <text evidence="2">The sequence shown here is derived from an EMBL/GenBank/DDBJ whole genome shotgun (WGS) entry which is preliminary data.</text>
</comment>
<dbReference type="AlphaFoldDB" id="A0A9N9FTY8"/>
<dbReference type="Proteomes" id="UP000789831">
    <property type="component" value="Unassembled WGS sequence"/>
</dbReference>
<name>A0A9N9FTY8_9GLOM</name>
<feature type="compositionally biased region" description="Basic and acidic residues" evidence="1">
    <location>
        <begin position="26"/>
        <end position="45"/>
    </location>
</feature>
<evidence type="ECO:0000313" key="3">
    <source>
        <dbReference type="Proteomes" id="UP000789831"/>
    </source>
</evidence>
<feature type="region of interest" description="Disordered" evidence="1">
    <location>
        <begin position="1"/>
        <end position="101"/>
    </location>
</feature>
<feature type="compositionally biased region" description="Basic and acidic residues" evidence="1">
    <location>
        <begin position="55"/>
        <end position="70"/>
    </location>
</feature>
<proteinExistence type="predicted"/>
<feature type="compositionally biased region" description="Basic and acidic residues" evidence="1">
    <location>
        <begin position="1"/>
        <end position="18"/>
    </location>
</feature>
<keyword evidence="3" id="KW-1185">Reference proteome</keyword>
<feature type="compositionally biased region" description="Polar residues" evidence="1">
    <location>
        <begin position="91"/>
        <end position="101"/>
    </location>
</feature>
<evidence type="ECO:0000256" key="1">
    <source>
        <dbReference type="SAM" id="MobiDB-lite"/>
    </source>
</evidence>
<gene>
    <name evidence="2" type="ORF">AGERDE_LOCUS6979</name>
</gene>
<reference evidence="2" key="1">
    <citation type="submission" date="2021-06" db="EMBL/GenBank/DDBJ databases">
        <authorList>
            <person name="Kallberg Y."/>
            <person name="Tangrot J."/>
            <person name="Rosling A."/>
        </authorList>
    </citation>
    <scope>NUCLEOTIDE SEQUENCE</scope>
    <source>
        <strain evidence="2">MT106</strain>
    </source>
</reference>
<organism evidence="2 3">
    <name type="scientific">Ambispora gerdemannii</name>
    <dbReference type="NCBI Taxonomy" id="144530"/>
    <lineage>
        <taxon>Eukaryota</taxon>
        <taxon>Fungi</taxon>
        <taxon>Fungi incertae sedis</taxon>
        <taxon>Mucoromycota</taxon>
        <taxon>Glomeromycotina</taxon>
        <taxon>Glomeromycetes</taxon>
        <taxon>Archaeosporales</taxon>
        <taxon>Ambisporaceae</taxon>
        <taxon>Ambispora</taxon>
    </lineage>
</organism>